<sequence length="95" mass="10709">MKRCSLLKSASHCRPKPQNTKAIMFNSNKSRRISTGSNGDTISEAEATGDHYRFYKLNYQRTKKIRLPNSWRTLIKQEQSLADAEGGVTSTALAF</sequence>
<evidence type="ECO:0000313" key="2">
    <source>
        <dbReference type="Proteomes" id="UP001054945"/>
    </source>
</evidence>
<gene>
    <name evidence="1" type="ORF">CEXT_138781</name>
</gene>
<protein>
    <submittedName>
        <fullName evidence="1">Uncharacterized protein</fullName>
    </submittedName>
</protein>
<dbReference type="EMBL" id="BPLR01007420">
    <property type="protein sequence ID" value="GIY16844.1"/>
    <property type="molecule type" value="Genomic_DNA"/>
</dbReference>
<keyword evidence="2" id="KW-1185">Reference proteome</keyword>
<dbReference type="AlphaFoldDB" id="A0AAV4R729"/>
<accession>A0AAV4R729</accession>
<comment type="caution">
    <text evidence="1">The sequence shown here is derived from an EMBL/GenBank/DDBJ whole genome shotgun (WGS) entry which is preliminary data.</text>
</comment>
<organism evidence="1 2">
    <name type="scientific">Caerostris extrusa</name>
    <name type="common">Bark spider</name>
    <name type="synonym">Caerostris bankana</name>
    <dbReference type="NCBI Taxonomy" id="172846"/>
    <lineage>
        <taxon>Eukaryota</taxon>
        <taxon>Metazoa</taxon>
        <taxon>Ecdysozoa</taxon>
        <taxon>Arthropoda</taxon>
        <taxon>Chelicerata</taxon>
        <taxon>Arachnida</taxon>
        <taxon>Araneae</taxon>
        <taxon>Araneomorphae</taxon>
        <taxon>Entelegynae</taxon>
        <taxon>Araneoidea</taxon>
        <taxon>Araneidae</taxon>
        <taxon>Caerostris</taxon>
    </lineage>
</organism>
<evidence type="ECO:0000313" key="1">
    <source>
        <dbReference type="EMBL" id="GIY16844.1"/>
    </source>
</evidence>
<reference evidence="1 2" key="1">
    <citation type="submission" date="2021-06" db="EMBL/GenBank/DDBJ databases">
        <title>Caerostris extrusa draft genome.</title>
        <authorList>
            <person name="Kono N."/>
            <person name="Arakawa K."/>
        </authorList>
    </citation>
    <scope>NUCLEOTIDE SEQUENCE [LARGE SCALE GENOMIC DNA]</scope>
</reference>
<dbReference type="Proteomes" id="UP001054945">
    <property type="component" value="Unassembled WGS sequence"/>
</dbReference>
<name>A0AAV4R729_CAEEX</name>
<proteinExistence type="predicted"/>